<keyword evidence="2" id="KW-1185">Reference proteome</keyword>
<proteinExistence type="predicted"/>
<organism evidence="1 2">
    <name type="scientific">Streptomyces calvus</name>
    <dbReference type="NCBI Taxonomy" id="67282"/>
    <lineage>
        <taxon>Bacteria</taxon>
        <taxon>Bacillati</taxon>
        <taxon>Actinomycetota</taxon>
        <taxon>Actinomycetes</taxon>
        <taxon>Kitasatosporales</taxon>
        <taxon>Streptomycetaceae</taxon>
        <taxon>Streptomyces</taxon>
    </lineage>
</organism>
<gene>
    <name evidence="1" type="ORF">CD934_17815</name>
</gene>
<dbReference type="EMBL" id="CP022310">
    <property type="protein sequence ID" value="QDI70349.1"/>
    <property type="molecule type" value="Genomic_DNA"/>
</dbReference>
<name>A0A514JSL2_9ACTN</name>
<dbReference type="KEGG" id="sast:CD934_17815"/>
<dbReference type="AlphaFoldDB" id="A0A514JSL2"/>
<protein>
    <submittedName>
        <fullName evidence="1">Uncharacterized protein</fullName>
    </submittedName>
</protein>
<sequence length="206" mass="22249">MGKKRNKRPSDQYRLPPKVVAAQRSAARVAAFRPRPVVPQRRVVLALAGLFLVCAGLASVLWFPAHSLRDDLRSGGTTVAARVVGVDDKPKFVEVRLVQGPDEGTRVRLSEYAGMLPDVRTGDSLLVTYDPEEPSRGLPRGWVTDPPANLPAYGTAAIALLCLALATAVALRRRWILRTWPSEPAAAADAVSPEQPRTKGKGLSKS</sequence>
<accession>A0A7W3M1K2</accession>
<evidence type="ECO:0000313" key="1">
    <source>
        <dbReference type="EMBL" id="QDI70349.1"/>
    </source>
</evidence>
<accession>A0A514JSL2</accession>
<reference evidence="1 2" key="1">
    <citation type="submission" date="2017-07" db="EMBL/GenBank/DDBJ databases">
        <title>The Complete Genome of Streptomyces asterosporus-ZSY.</title>
        <authorList>
            <person name="Zhang S."/>
        </authorList>
    </citation>
    <scope>NUCLEOTIDE SEQUENCE [LARGE SCALE GENOMIC DNA]</scope>
    <source>
        <strain evidence="1 2">DSM 41452</strain>
    </source>
</reference>
<dbReference type="RefSeq" id="WP_142232556.1">
    <property type="nucleotide sequence ID" value="NZ_CP022310.1"/>
</dbReference>
<evidence type="ECO:0000313" key="2">
    <source>
        <dbReference type="Proteomes" id="UP000316215"/>
    </source>
</evidence>
<dbReference type="Proteomes" id="UP000316215">
    <property type="component" value="Chromosome"/>
</dbReference>